<reference evidence="20 21" key="1">
    <citation type="submission" date="2018-02" db="EMBL/GenBank/DDBJ databases">
        <title>Genomic Encyclopedia of Archaeal and Bacterial Type Strains, Phase II (KMG-II): from individual species to whole genera.</title>
        <authorList>
            <person name="Goeker M."/>
        </authorList>
    </citation>
    <scope>NUCLEOTIDE SEQUENCE [LARGE SCALE GENOMIC DNA]</scope>
    <source>
        <strain evidence="20 21">DSM 16809</strain>
    </source>
</reference>
<dbReference type="GO" id="GO:0016301">
    <property type="term" value="F:kinase activity"/>
    <property type="evidence" value="ECO:0007669"/>
    <property type="project" value="UniProtKB-KW"/>
</dbReference>
<evidence type="ECO:0000256" key="8">
    <source>
        <dbReference type="ARBA" id="ARBA00022777"/>
    </source>
</evidence>
<dbReference type="InterPro" id="IPR000829">
    <property type="entry name" value="DAGK"/>
</dbReference>
<keyword evidence="6 19" id="KW-0812">Transmembrane</keyword>
<evidence type="ECO:0000256" key="16">
    <source>
        <dbReference type="PIRSR" id="PIRSR600829-2"/>
    </source>
</evidence>
<dbReference type="Pfam" id="PF01219">
    <property type="entry name" value="DAGK_prokar"/>
    <property type="match status" value="1"/>
</dbReference>
<evidence type="ECO:0000256" key="15">
    <source>
        <dbReference type="PIRSR" id="PIRSR600829-1"/>
    </source>
</evidence>
<keyword evidence="12 19" id="KW-0472">Membrane</keyword>
<keyword evidence="4" id="KW-0444">Lipid biosynthesis</keyword>
<dbReference type="GO" id="GO:0046872">
    <property type="term" value="F:metal ion binding"/>
    <property type="evidence" value="ECO:0007669"/>
    <property type="project" value="UniProtKB-KW"/>
</dbReference>
<protein>
    <submittedName>
        <fullName evidence="20">Diacylglycerol kinase (ATP)</fullName>
    </submittedName>
</protein>
<comment type="similarity">
    <text evidence="2">Belongs to the bacterial diacylglycerol kinase family.</text>
</comment>
<feature type="binding site" evidence="17">
    <location>
        <position position="28"/>
    </location>
    <ligand>
        <name>ATP</name>
        <dbReference type="ChEBI" id="CHEBI:30616"/>
    </ligand>
</feature>
<evidence type="ECO:0000256" key="11">
    <source>
        <dbReference type="ARBA" id="ARBA00023098"/>
    </source>
</evidence>
<dbReference type="AlphaFoldDB" id="A0A2S6IGL0"/>
<dbReference type="Proteomes" id="UP000239002">
    <property type="component" value="Unassembled WGS sequence"/>
</dbReference>
<evidence type="ECO:0000256" key="3">
    <source>
        <dbReference type="ARBA" id="ARBA00022475"/>
    </source>
</evidence>
<feature type="binding site" evidence="17">
    <location>
        <position position="76"/>
    </location>
    <ligand>
        <name>ATP</name>
        <dbReference type="ChEBI" id="CHEBI:30616"/>
    </ligand>
</feature>
<dbReference type="PANTHER" id="PTHR34299:SF1">
    <property type="entry name" value="DIACYLGLYCEROL KINASE"/>
    <property type="match status" value="1"/>
</dbReference>
<evidence type="ECO:0000313" key="20">
    <source>
        <dbReference type="EMBL" id="PPK93290.1"/>
    </source>
</evidence>
<sequence length="125" mass="13275">MSASKFIIGRCKAMGYALKGAIILIKTEASIQVQAAIAIIMTIAGFYFNITATEWIAQTLCIGLIMGLEGMNTTAEAIADFIHPDFHEKIGHIKDIAAGAVVITAIASSIVGGIIYIPYILALFN</sequence>
<comment type="subcellular location">
    <subcellularLocation>
        <location evidence="1">Cell membrane</location>
        <topology evidence="1">Multi-pass membrane protein</topology>
    </subcellularLocation>
</comment>
<keyword evidence="3" id="KW-1003">Cell membrane</keyword>
<keyword evidence="11" id="KW-0443">Lipid metabolism</keyword>
<feature type="binding site" evidence="17">
    <location>
        <position position="16"/>
    </location>
    <ligand>
        <name>ATP</name>
        <dbReference type="ChEBI" id="CHEBI:30616"/>
    </ligand>
</feature>
<evidence type="ECO:0000256" key="19">
    <source>
        <dbReference type="SAM" id="Phobius"/>
    </source>
</evidence>
<keyword evidence="21" id="KW-1185">Reference proteome</keyword>
<dbReference type="EMBL" id="PTJE01000007">
    <property type="protein sequence ID" value="PPK93290.1"/>
    <property type="molecule type" value="Genomic_DNA"/>
</dbReference>
<dbReference type="InterPro" id="IPR033717">
    <property type="entry name" value="UDPK"/>
</dbReference>
<keyword evidence="5" id="KW-0808">Transferase</keyword>
<feature type="active site" description="Proton acceptor" evidence="15">
    <location>
        <position position="69"/>
    </location>
</feature>
<dbReference type="PANTHER" id="PTHR34299">
    <property type="entry name" value="DIACYLGLYCEROL KINASE"/>
    <property type="match status" value="1"/>
</dbReference>
<evidence type="ECO:0000256" key="5">
    <source>
        <dbReference type="ARBA" id="ARBA00022679"/>
    </source>
</evidence>
<evidence type="ECO:0000256" key="17">
    <source>
        <dbReference type="PIRSR" id="PIRSR600829-3"/>
    </source>
</evidence>
<feature type="binding site" evidence="16">
    <location>
        <position position="69"/>
    </location>
    <ligand>
        <name>substrate</name>
    </ligand>
</feature>
<keyword evidence="18" id="KW-0460">Magnesium</keyword>
<dbReference type="GO" id="GO:0005886">
    <property type="term" value="C:plasma membrane"/>
    <property type="evidence" value="ECO:0007669"/>
    <property type="project" value="UniProtKB-SubCell"/>
</dbReference>
<evidence type="ECO:0000256" key="2">
    <source>
        <dbReference type="ARBA" id="ARBA00005967"/>
    </source>
</evidence>
<evidence type="ECO:0000256" key="12">
    <source>
        <dbReference type="ARBA" id="ARBA00023136"/>
    </source>
</evidence>
<evidence type="ECO:0000256" key="6">
    <source>
        <dbReference type="ARBA" id="ARBA00022692"/>
    </source>
</evidence>
<feature type="transmembrane region" description="Helical" evidence="19">
    <location>
        <begin position="29"/>
        <end position="49"/>
    </location>
</feature>
<keyword evidence="9 17" id="KW-0067">ATP-binding</keyword>
<dbReference type="GO" id="GO:0008654">
    <property type="term" value="P:phospholipid biosynthetic process"/>
    <property type="evidence" value="ECO:0007669"/>
    <property type="project" value="UniProtKB-KW"/>
</dbReference>
<dbReference type="RefSeq" id="WP_245890730.1">
    <property type="nucleotide sequence ID" value="NZ_MQVW01000012.1"/>
</dbReference>
<keyword evidence="10 19" id="KW-1133">Transmembrane helix</keyword>
<evidence type="ECO:0000256" key="14">
    <source>
        <dbReference type="ARBA" id="ARBA00023264"/>
    </source>
</evidence>
<evidence type="ECO:0000256" key="4">
    <source>
        <dbReference type="ARBA" id="ARBA00022516"/>
    </source>
</evidence>
<gene>
    <name evidence="20" type="ORF">LY01_02575</name>
</gene>
<feature type="transmembrane region" description="Helical" evidence="19">
    <location>
        <begin position="96"/>
        <end position="121"/>
    </location>
</feature>
<feature type="binding site" evidence="17">
    <location>
        <begin position="94"/>
        <end position="95"/>
    </location>
    <ligand>
        <name>ATP</name>
        <dbReference type="ChEBI" id="CHEBI:30616"/>
    </ligand>
</feature>
<evidence type="ECO:0000256" key="9">
    <source>
        <dbReference type="ARBA" id="ARBA00022840"/>
    </source>
</evidence>
<dbReference type="InterPro" id="IPR036945">
    <property type="entry name" value="DAGK_sf"/>
</dbReference>
<evidence type="ECO:0000256" key="18">
    <source>
        <dbReference type="PIRSR" id="PIRSR600829-4"/>
    </source>
</evidence>
<evidence type="ECO:0000256" key="13">
    <source>
        <dbReference type="ARBA" id="ARBA00023209"/>
    </source>
</evidence>
<evidence type="ECO:0000256" key="7">
    <source>
        <dbReference type="ARBA" id="ARBA00022741"/>
    </source>
</evidence>
<evidence type="ECO:0000313" key="21">
    <source>
        <dbReference type="Proteomes" id="UP000239002"/>
    </source>
</evidence>
<dbReference type="GO" id="GO:0005524">
    <property type="term" value="F:ATP binding"/>
    <property type="evidence" value="ECO:0007669"/>
    <property type="project" value="UniProtKB-KW"/>
</dbReference>
<evidence type="ECO:0000256" key="10">
    <source>
        <dbReference type="ARBA" id="ARBA00022989"/>
    </source>
</evidence>
<accession>A0A2S6IGL0</accession>
<comment type="caution">
    <text evidence="20">The sequence shown here is derived from an EMBL/GenBank/DDBJ whole genome shotgun (WGS) entry which is preliminary data.</text>
</comment>
<evidence type="ECO:0000256" key="1">
    <source>
        <dbReference type="ARBA" id="ARBA00004651"/>
    </source>
</evidence>
<organism evidence="20 21">
    <name type="scientific">Nonlabens xylanidelens</name>
    <dbReference type="NCBI Taxonomy" id="191564"/>
    <lineage>
        <taxon>Bacteria</taxon>
        <taxon>Pseudomonadati</taxon>
        <taxon>Bacteroidota</taxon>
        <taxon>Flavobacteriia</taxon>
        <taxon>Flavobacteriales</taxon>
        <taxon>Flavobacteriaceae</taxon>
        <taxon>Nonlabens</taxon>
    </lineage>
</organism>
<name>A0A2S6IGL0_9FLAO</name>
<keyword evidence="18" id="KW-0479">Metal-binding</keyword>
<keyword evidence="13" id="KW-0594">Phospholipid biosynthesis</keyword>
<feature type="binding site" evidence="18">
    <location>
        <position position="76"/>
    </location>
    <ligand>
        <name>a divalent metal cation</name>
        <dbReference type="ChEBI" id="CHEBI:60240"/>
    </ligand>
</feature>
<dbReference type="Gene3D" id="1.10.287.3610">
    <property type="match status" value="1"/>
</dbReference>
<feature type="binding site" evidence="18">
    <location>
        <position position="28"/>
    </location>
    <ligand>
        <name>a divalent metal cation</name>
        <dbReference type="ChEBI" id="CHEBI:60240"/>
    </ligand>
</feature>
<proteinExistence type="inferred from homology"/>
<keyword evidence="7 17" id="KW-0547">Nucleotide-binding</keyword>
<comment type="cofactor">
    <cofactor evidence="18">
        <name>Mg(2+)</name>
        <dbReference type="ChEBI" id="CHEBI:18420"/>
    </cofactor>
    <text evidence="18">Mn(2+), Zn(2+), Cd(2+) and Co(2+) support activity to lesser extents.</text>
</comment>
<dbReference type="CDD" id="cd14265">
    <property type="entry name" value="UDPK_IM_like"/>
    <property type="match status" value="1"/>
</dbReference>
<keyword evidence="14" id="KW-1208">Phospholipid metabolism</keyword>
<keyword evidence="8 20" id="KW-0418">Kinase</keyword>